<keyword evidence="2" id="KW-1185">Reference proteome</keyword>
<evidence type="ECO:0000313" key="2">
    <source>
        <dbReference type="Proteomes" id="UP001497680"/>
    </source>
</evidence>
<dbReference type="Proteomes" id="UP001497680">
    <property type="component" value="Unassembled WGS sequence"/>
</dbReference>
<dbReference type="EMBL" id="MU394287">
    <property type="protein sequence ID" value="KAI6091340.1"/>
    <property type="molecule type" value="Genomic_DNA"/>
</dbReference>
<accession>A0ACC0DFQ1</accession>
<name>A0ACC0DFQ1_9PEZI</name>
<reference evidence="1 2" key="1">
    <citation type="journal article" date="2022" name="New Phytol.">
        <title>Ecological generalism drives hyperdiversity of secondary metabolite gene clusters in xylarialean endophytes.</title>
        <authorList>
            <person name="Franco M.E.E."/>
            <person name="Wisecaver J.H."/>
            <person name="Arnold A.E."/>
            <person name="Ju Y.M."/>
            <person name="Slot J.C."/>
            <person name="Ahrendt S."/>
            <person name="Moore L.P."/>
            <person name="Eastman K.E."/>
            <person name="Scott K."/>
            <person name="Konkel Z."/>
            <person name="Mondo S.J."/>
            <person name="Kuo A."/>
            <person name="Hayes R.D."/>
            <person name="Haridas S."/>
            <person name="Andreopoulos B."/>
            <person name="Riley R."/>
            <person name="LaButti K."/>
            <person name="Pangilinan J."/>
            <person name="Lipzen A."/>
            <person name="Amirebrahimi M."/>
            <person name="Yan J."/>
            <person name="Adam C."/>
            <person name="Keymanesh K."/>
            <person name="Ng V."/>
            <person name="Louie K."/>
            <person name="Northen T."/>
            <person name="Drula E."/>
            <person name="Henrissat B."/>
            <person name="Hsieh H.M."/>
            <person name="Youens-Clark K."/>
            <person name="Lutzoni F."/>
            <person name="Miadlikowska J."/>
            <person name="Eastwood D.C."/>
            <person name="Hamelin R.C."/>
            <person name="Grigoriev I.V."/>
            <person name="U'Ren J.M."/>
        </authorList>
    </citation>
    <scope>NUCLEOTIDE SEQUENCE [LARGE SCALE GENOMIC DNA]</scope>
    <source>
        <strain evidence="1 2">ER1909</strain>
    </source>
</reference>
<proteinExistence type="predicted"/>
<evidence type="ECO:0000313" key="1">
    <source>
        <dbReference type="EMBL" id="KAI6091340.1"/>
    </source>
</evidence>
<sequence length="248" mass="28437">MDAPENQVRQVIRSLTQGSRAEQKKVLQQFFLPNAYFIHPFCRVPSFGDYTIPFTNRTVNSLWFVYLVYQWYHVLSPNIELDINSVAFDKQQNLLYVTLHQTFTLWFVPFSLWQAHVKLVTVLNLEHLPVDKTNKPILNGDGASSSSASASDSDLVKKRYFIKGQEDHYQVEDFLKFIAPWGASMLWMLWQLFATVVCALGVGLLRRPIAWFRGHVLGSDSPTITQKEKKTDGRAAGKKSYSEVAKMN</sequence>
<comment type="caution">
    <text evidence="1">The sequence shown here is derived from an EMBL/GenBank/DDBJ whole genome shotgun (WGS) entry which is preliminary data.</text>
</comment>
<gene>
    <name evidence="1" type="ORF">F4821DRAFT_200100</name>
</gene>
<protein>
    <submittedName>
        <fullName evidence="1">Uncharacterized protein</fullName>
    </submittedName>
</protein>
<organism evidence="1 2">
    <name type="scientific">Hypoxylon rubiginosum</name>
    <dbReference type="NCBI Taxonomy" id="110542"/>
    <lineage>
        <taxon>Eukaryota</taxon>
        <taxon>Fungi</taxon>
        <taxon>Dikarya</taxon>
        <taxon>Ascomycota</taxon>
        <taxon>Pezizomycotina</taxon>
        <taxon>Sordariomycetes</taxon>
        <taxon>Xylariomycetidae</taxon>
        <taxon>Xylariales</taxon>
        <taxon>Hypoxylaceae</taxon>
        <taxon>Hypoxylon</taxon>
    </lineage>
</organism>